<dbReference type="PROSITE" id="PS50297">
    <property type="entry name" value="ANK_REP_REGION"/>
    <property type="match status" value="3"/>
</dbReference>
<feature type="coiled-coil region" evidence="3">
    <location>
        <begin position="25"/>
        <end position="52"/>
    </location>
</feature>
<evidence type="ECO:0008006" key="8">
    <source>
        <dbReference type="Google" id="ProtNLM"/>
    </source>
</evidence>
<dbReference type="SUPFAM" id="SSF52540">
    <property type="entry name" value="P-loop containing nucleoside triphosphate hydrolases"/>
    <property type="match status" value="1"/>
</dbReference>
<dbReference type="EMBL" id="WVTB01000032">
    <property type="protein sequence ID" value="KAF3806992.1"/>
    <property type="molecule type" value="Genomic_DNA"/>
</dbReference>
<feature type="domain" description="Nephrocystin 3-like N-terminal" evidence="5">
    <location>
        <begin position="200"/>
        <end position="364"/>
    </location>
</feature>
<keyword evidence="7" id="KW-1185">Reference proteome</keyword>
<name>A0A8H4CNI0_COLGL</name>
<dbReference type="Gene3D" id="3.40.50.300">
    <property type="entry name" value="P-loop containing nucleotide triphosphate hydrolases"/>
    <property type="match status" value="1"/>
</dbReference>
<comment type="caution">
    <text evidence="6">The sequence shown here is derived from an EMBL/GenBank/DDBJ whole genome shotgun (WGS) entry which is preliminary data.</text>
</comment>
<dbReference type="Pfam" id="PF00023">
    <property type="entry name" value="Ank"/>
    <property type="match status" value="1"/>
</dbReference>
<evidence type="ECO:0000256" key="2">
    <source>
        <dbReference type="PROSITE-ProRule" id="PRU00023"/>
    </source>
</evidence>
<evidence type="ECO:0000256" key="3">
    <source>
        <dbReference type="SAM" id="Coils"/>
    </source>
</evidence>
<feature type="repeat" description="ANK" evidence="2">
    <location>
        <begin position="912"/>
        <end position="952"/>
    </location>
</feature>
<accession>A0A8H4CNI0</accession>
<dbReference type="SUPFAM" id="SSF48403">
    <property type="entry name" value="Ankyrin repeat"/>
    <property type="match status" value="3"/>
</dbReference>
<keyword evidence="2" id="KW-0040">ANK repeat</keyword>
<feature type="repeat" description="ANK" evidence="2">
    <location>
        <begin position="675"/>
        <end position="707"/>
    </location>
</feature>
<dbReference type="RefSeq" id="XP_045266151.1">
    <property type="nucleotide sequence ID" value="XM_045407230.1"/>
</dbReference>
<dbReference type="Pfam" id="PF17111">
    <property type="entry name" value="PigL_N"/>
    <property type="match status" value="1"/>
</dbReference>
<dbReference type="InterPro" id="IPR027417">
    <property type="entry name" value="P-loop_NTPase"/>
</dbReference>
<feature type="coiled-coil region" evidence="3">
    <location>
        <begin position="77"/>
        <end position="104"/>
    </location>
</feature>
<dbReference type="Proteomes" id="UP000613401">
    <property type="component" value="Unassembled WGS sequence"/>
</dbReference>
<evidence type="ECO:0000259" key="5">
    <source>
        <dbReference type="Pfam" id="PF24883"/>
    </source>
</evidence>
<dbReference type="InterPro" id="IPR036770">
    <property type="entry name" value="Ankyrin_rpt-contain_sf"/>
</dbReference>
<proteinExistence type="predicted"/>
<keyword evidence="1" id="KW-0677">Repeat</keyword>
<dbReference type="PROSITE" id="PS50088">
    <property type="entry name" value="ANK_REPEAT"/>
    <property type="match status" value="5"/>
</dbReference>
<sequence length="2037" mass="227790">MADPLSIAASIAGLVGLADIVFARLVKFGRSVKNAEEEIRHLAQEINLLGGALNSLERPAQVLKDDAFDTNLRMHNIDDCRETLKEINRKLEKLEATSSLMKQKLMWPFTKDRVKEWLDDLSKHKENINLALSANSLDAMLRVLSQEGHHATEILAEIKETRKITSRIHQDSERLKVLNFFLKYNPQKNYDMSIRLRQSGTGIWLQKLQDFQHWLSEPGSKLWLKGIPGAGKTVLAGSIIESALKRSTEAIPSAFFFCDYKEADTHTIEIILGALVYQLSIQKEDAYTMLERYYDELHPINGLPKQPTRKALQKLLRRILELFDHTYLVVDGLDECGKLTDEVVECLFDISEDADDVSIALLSRDEDEIRSRLEGSFTPIEIAAHKEDITEYVTAEIEERIRSRRLRIGNLHLKGEILQGLINGAKGMFRWVACQLDHLGECDSDQQCRDALKSLPPTLDETYERILRRVPKSKQTLTELALNCIAHASPKLTTHQLQEILSVPGPGESLNAGAIIREQSITRYCSSLIRKSTDGLSLEFSHFSVLEFLEKAPSQQLGFEWIRVSKPRAYALLAVQCLKFIQLQNFHQPKIEADTEGDEIQSRNRLHPLYSHASTYWPDYARGEWENETAFDLAASLFHPSKTCYFTSWAIHLARATGPSPRVSVEKTVSLMIDPDFTPLHMAAALSPPRVCAFLMRHGLRVNLESPMGRPLQCEVETLQVGYSLWATGSLDGVSIVQDNRQDHIATADTIRCLCREGAPLNLQCCNPFSGMSLVQLSLDAFGRSNTFQVTMALIREGARLEQTDSLIVQRHIEDLDLQEYEAEVRAFLEFLGSCSNQSTAYHQMSAVLWKRAVACNLEFTRNPTIIDTKLSLTNDELEKHAVGAVTVANTLVLEKILCDPRLKVASIVNDDGDSLLHLALRSCRGAEITTLHVEVVKKLLEAGCDVKMTNKKGIDPLQSWDWSTDDMENPATSKLESFDAVAHLLADHDRRTALHLHIAEPFRLRAMLKYQPTESVEKAMETMDNDGYTPLTLSLWKMLARSASILLAQQTRITAKMTQSPIAALSLAVRAGDETSFDALLQSGISFSFEDTETLLHHLGPQTSLHLVRRLKALYPESSGHRFNSHTPLESYLICCLETSGVRGINDSIIDELAILDSFESEFSKAMTWECFMSRILSSTLHLPRSWTGIREDLAEKDDRQVISENASTDLIRLGYLKSFESCFGKSGIIPLMHPFSTLKELSKPWSRLKDLVSEVLPHSYNFRNAKLLLQNGVSVHQRVDGLSALESFVKTPRLDGLMHACSAKSEDTDDEENYCAKRMLDLLLHHSDKARINEVIPDGSGLALIHLPNAWGAEWVIEKIVDHGANPNLRVDKHPYRPAAVYQFFEHWWYSGYVKPILKKGADPTLTDDFGFDTALIAAMCRAVPVLTEIYDDIKQGAKKDWHDRIDWCKKCSLFVDLENMSLLCKGVTALHLGALCQSTDVLCFYNDHKLMEDLEVRSDEGFTPLHFAASQGRVSNIKYLSALGCDIDARGKDGSSPLHLAARSNKIEACRVLIKAGCKSFENSVGMTPALYARQASNEELANLLDTVKSGSSVTHAEIERRRKRSLALSFKIAIEKDDLTMCKYLHTKRCDLATYLNDCASGSLLVQAVKQKRIAIIEWMLQQSVSMTTAVNGSTPVELAIHLVLKDAELVDVLPASLENYTKNGGRFLGETPNLVSTAVRNRNIKGLGVLIQYVKDNQNYCGSVLKVELSCHAQRLTSTCRKLWSIHPDRVISSLVNEAEASTGLTPLHIAADWGALGAVQVLLEFGADINAESKWLNTPLYHAITPFNNTDEAVALHLIQGGADLERRNVWYETPAITAAKFWRKQTLMTLVKADVDINASNNNLESPAHWTAKRGNVVAFADLMHRGVDPYRRYGLQELQKFANLVPSGSQAPLCKGARLGAVLFMENLLELGAPIDLEGCPSGSALMAACEFGRKESVEYLVRRGAVLSYNGANGFQSAIKSAKGNEKILRWLLVDRFIDQQKLTDGCD</sequence>
<evidence type="ECO:0000256" key="1">
    <source>
        <dbReference type="ARBA" id="ARBA00022737"/>
    </source>
</evidence>
<dbReference type="PRINTS" id="PR01415">
    <property type="entry name" value="ANKYRIN"/>
</dbReference>
<organism evidence="6 7">
    <name type="scientific">Colletotrichum gloeosporioides</name>
    <name type="common">Anthracnose fungus</name>
    <name type="synonym">Glomerella cingulata</name>
    <dbReference type="NCBI Taxonomy" id="474922"/>
    <lineage>
        <taxon>Eukaryota</taxon>
        <taxon>Fungi</taxon>
        <taxon>Dikarya</taxon>
        <taxon>Ascomycota</taxon>
        <taxon>Pezizomycotina</taxon>
        <taxon>Sordariomycetes</taxon>
        <taxon>Hypocreomycetidae</taxon>
        <taxon>Glomerellales</taxon>
        <taxon>Glomerellaceae</taxon>
        <taxon>Colletotrichum</taxon>
        <taxon>Colletotrichum gloeosporioides species complex</taxon>
    </lineage>
</organism>
<gene>
    <name evidence="6" type="ORF">GCG54_00007246</name>
</gene>
<dbReference type="InterPro" id="IPR031348">
    <property type="entry name" value="PigL_N"/>
</dbReference>
<dbReference type="InterPro" id="IPR002110">
    <property type="entry name" value="Ankyrin_rpt"/>
</dbReference>
<dbReference type="GeneID" id="69014391"/>
<feature type="repeat" description="ANK" evidence="2">
    <location>
        <begin position="1503"/>
        <end position="1535"/>
    </location>
</feature>
<protein>
    <recommendedName>
        <fullName evidence="8">NACHT domain-containing protein</fullName>
    </recommendedName>
</protein>
<feature type="repeat" description="ANK" evidence="2">
    <location>
        <begin position="1536"/>
        <end position="1560"/>
    </location>
</feature>
<dbReference type="PANTHER" id="PTHR10039">
    <property type="entry name" value="AMELOGENIN"/>
    <property type="match status" value="1"/>
</dbReference>
<feature type="non-terminal residue" evidence="6">
    <location>
        <position position="1"/>
    </location>
</feature>
<dbReference type="InterPro" id="IPR056884">
    <property type="entry name" value="NPHP3-like_N"/>
</dbReference>
<keyword evidence="3" id="KW-0175">Coiled coil</keyword>
<reference evidence="6" key="1">
    <citation type="journal article" date="2020" name="Phytopathology">
        <title>Genome sequence and comparative analysis of Colletotrichum gloeosporioides isolated from Liriodendron leaves.</title>
        <authorList>
            <person name="Fu F.F."/>
            <person name="Hao Z."/>
            <person name="Wang P."/>
            <person name="Lu Y."/>
            <person name="Xue L.J."/>
            <person name="Wei G."/>
            <person name="Tian Y."/>
            <person name="Baishi H."/>
            <person name="Xu H."/>
            <person name="Shi J."/>
            <person name="Cheng T."/>
            <person name="Wang G."/>
            <person name="Yi Y."/>
            <person name="Chen J."/>
        </authorList>
    </citation>
    <scope>NUCLEOTIDE SEQUENCE</scope>
    <source>
        <strain evidence="6">Lc1</strain>
    </source>
</reference>
<dbReference type="Pfam" id="PF13857">
    <property type="entry name" value="Ank_5"/>
    <property type="match status" value="1"/>
</dbReference>
<feature type="domain" description="Azaphilone pigments biosynthesis cluster protein L N-terminal" evidence="4">
    <location>
        <begin position="2"/>
        <end position="138"/>
    </location>
</feature>
<reference evidence="6" key="2">
    <citation type="submission" date="2020-03" db="EMBL/GenBank/DDBJ databases">
        <authorList>
            <person name="Fu F.-F."/>
            <person name="Chen J."/>
        </authorList>
    </citation>
    <scope>NUCLEOTIDE SEQUENCE</scope>
    <source>
        <strain evidence="6">Lc1</strain>
    </source>
</reference>
<evidence type="ECO:0000313" key="6">
    <source>
        <dbReference type="EMBL" id="KAF3806992.1"/>
    </source>
</evidence>
<dbReference type="SMART" id="SM00248">
    <property type="entry name" value="ANK"/>
    <property type="match status" value="11"/>
</dbReference>
<evidence type="ECO:0000259" key="4">
    <source>
        <dbReference type="Pfam" id="PF17111"/>
    </source>
</evidence>
<dbReference type="Gene3D" id="1.25.40.20">
    <property type="entry name" value="Ankyrin repeat-containing domain"/>
    <property type="match status" value="6"/>
</dbReference>
<evidence type="ECO:0000313" key="7">
    <source>
        <dbReference type="Proteomes" id="UP000613401"/>
    </source>
</evidence>
<dbReference type="Pfam" id="PF24883">
    <property type="entry name" value="NPHP3_N"/>
    <property type="match status" value="1"/>
</dbReference>
<feature type="repeat" description="ANK" evidence="2">
    <location>
        <begin position="1788"/>
        <end position="1820"/>
    </location>
</feature>
<dbReference type="PANTHER" id="PTHR10039:SF15">
    <property type="entry name" value="NACHT DOMAIN-CONTAINING PROTEIN"/>
    <property type="match status" value="1"/>
</dbReference>